<evidence type="ECO:0000259" key="5">
    <source>
        <dbReference type="SMART" id="SM00967"/>
    </source>
</evidence>
<dbReference type="GO" id="GO:0005829">
    <property type="term" value="C:cytosol"/>
    <property type="evidence" value="ECO:0007669"/>
    <property type="project" value="TreeGrafter"/>
</dbReference>
<dbReference type="GO" id="GO:0032259">
    <property type="term" value="P:methylation"/>
    <property type="evidence" value="ECO:0007669"/>
    <property type="project" value="UniProtKB-KW"/>
</dbReference>
<dbReference type="InterPro" id="IPR004441">
    <property type="entry name" value="rRNA_MeTrfase_TrmH"/>
</dbReference>
<protein>
    <submittedName>
        <fullName evidence="6">23S rRNA (Guanosine(2251)-2'-O)-methyltransferase RlmB</fullName>
    </submittedName>
</protein>
<keyword evidence="2" id="KW-0489">Methyltransferase</keyword>
<evidence type="ECO:0000313" key="6">
    <source>
        <dbReference type="EMBL" id="GGI07806.1"/>
    </source>
</evidence>
<dbReference type="AlphaFoldDB" id="A0A8J3AFB1"/>
<proteinExistence type="inferred from homology"/>
<sequence length="270" mass="28358">MSPRPPAGNRRGRNTGRGPRPAGREHRDERLVAGLHPVRELLRAGAAVRRLLVADTRDASAVLDEILALARTAGVPVEEVERHRIDERAEGLVHQGVLALAPPFPYATLDDARRRAADEPLLLVALDSVTDPHNLGSIARSADAVGAHGLLVPERRAASVTTTAEKAAAGALAHLPVVQVTNLVRTIRALQGEGVWAVGLDGEAPTAMADSRLLGDPLVLVVGAEGRGLSRLAGETCDELVHLPMRGAVGSLNASVAAAVALYEVLRHRG</sequence>
<accession>A0A8J3AFB1</accession>
<dbReference type="SMART" id="SM00967">
    <property type="entry name" value="SpoU_sub_bind"/>
    <property type="match status" value="1"/>
</dbReference>
<dbReference type="GO" id="GO:0006396">
    <property type="term" value="P:RNA processing"/>
    <property type="evidence" value="ECO:0007669"/>
    <property type="project" value="InterPro"/>
</dbReference>
<dbReference type="Gene3D" id="3.30.1330.30">
    <property type="match status" value="1"/>
</dbReference>
<gene>
    <name evidence="6" type="ORF">GCM10011354_25930</name>
</gene>
<feature type="region of interest" description="Disordered" evidence="4">
    <location>
        <begin position="1"/>
        <end position="28"/>
    </location>
</feature>
<dbReference type="InterPro" id="IPR029026">
    <property type="entry name" value="tRNA_m1G_MTases_N"/>
</dbReference>
<evidence type="ECO:0000256" key="3">
    <source>
        <dbReference type="ARBA" id="ARBA00022679"/>
    </source>
</evidence>
<evidence type="ECO:0000313" key="7">
    <source>
        <dbReference type="Proteomes" id="UP000650511"/>
    </source>
</evidence>
<dbReference type="FunFam" id="3.40.1280.10:FF:000008">
    <property type="entry name" value="Group 3 RNA methyltransferase TrmH"/>
    <property type="match status" value="1"/>
</dbReference>
<organism evidence="6 7">
    <name type="scientific">Egicoccus halophilus</name>
    <dbReference type="NCBI Taxonomy" id="1670830"/>
    <lineage>
        <taxon>Bacteria</taxon>
        <taxon>Bacillati</taxon>
        <taxon>Actinomycetota</taxon>
        <taxon>Nitriliruptoria</taxon>
        <taxon>Egicoccales</taxon>
        <taxon>Egicoccaceae</taxon>
        <taxon>Egicoccus</taxon>
    </lineage>
</organism>
<dbReference type="NCBIfam" id="TIGR00186">
    <property type="entry name" value="rRNA_methyl_3"/>
    <property type="match status" value="1"/>
</dbReference>
<name>A0A8J3AFB1_9ACTN</name>
<feature type="domain" description="RNA 2-O ribose methyltransferase substrate binding" evidence="5">
    <location>
        <begin position="31"/>
        <end position="107"/>
    </location>
</feature>
<dbReference type="Pfam" id="PF08032">
    <property type="entry name" value="SpoU_sub_bind"/>
    <property type="match status" value="1"/>
</dbReference>
<dbReference type="InterPro" id="IPR013123">
    <property type="entry name" value="SpoU_subst-bd"/>
</dbReference>
<dbReference type="PANTHER" id="PTHR46429:SF1">
    <property type="entry name" value="23S RRNA (GUANOSINE-2'-O-)-METHYLTRANSFERASE RLMB"/>
    <property type="match status" value="1"/>
</dbReference>
<dbReference type="RefSeq" id="WP_130651060.1">
    <property type="nucleotide sequence ID" value="NZ_BMHA01000009.1"/>
</dbReference>
<evidence type="ECO:0000256" key="4">
    <source>
        <dbReference type="SAM" id="MobiDB-lite"/>
    </source>
</evidence>
<evidence type="ECO:0000256" key="1">
    <source>
        <dbReference type="ARBA" id="ARBA00007228"/>
    </source>
</evidence>
<dbReference type="OrthoDB" id="9785673at2"/>
<dbReference type="CDD" id="cd18103">
    <property type="entry name" value="SpoU-like_RlmB"/>
    <property type="match status" value="1"/>
</dbReference>
<keyword evidence="3" id="KW-0808">Transferase</keyword>
<dbReference type="SUPFAM" id="SSF55315">
    <property type="entry name" value="L30e-like"/>
    <property type="match status" value="1"/>
</dbReference>
<reference evidence="6" key="1">
    <citation type="journal article" date="2014" name="Int. J. Syst. Evol. Microbiol.">
        <title>Complete genome sequence of Corynebacterium casei LMG S-19264T (=DSM 44701T), isolated from a smear-ripened cheese.</title>
        <authorList>
            <consortium name="US DOE Joint Genome Institute (JGI-PGF)"/>
            <person name="Walter F."/>
            <person name="Albersmeier A."/>
            <person name="Kalinowski J."/>
            <person name="Ruckert C."/>
        </authorList>
    </citation>
    <scope>NUCLEOTIDE SEQUENCE</scope>
    <source>
        <strain evidence="6">CGMCC 1.14988</strain>
    </source>
</reference>
<comment type="caution">
    <text evidence="6">The sequence shown here is derived from an EMBL/GenBank/DDBJ whole genome shotgun (WGS) entry which is preliminary data.</text>
</comment>
<keyword evidence="7" id="KW-1185">Reference proteome</keyword>
<dbReference type="SUPFAM" id="SSF75217">
    <property type="entry name" value="alpha/beta knot"/>
    <property type="match status" value="1"/>
</dbReference>
<dbReference type="GO" id="GO:0003723">
    <property type="term" value="F:RNA binding"/>
    <property type="evidence" value="ECO:0007669"/>
    <property type="project" value="InterPro"/>
</dbReference>
<dbReference type="Gene3D" id="3.40.1280.10">
    <property type="match status" value="1"/>
</dbReference>
<dbReference type="InterPro" id="IPR029028">
    <property type="entry name" value="Alpha/beta_knot_MTases"/>
</dbReference>
<dbReference type="InterPro" id="IPR029064">
    <property type="entry name" value="Ribosomal_eL30-like_sf"/>
</dbReference>
<dbReference type="Pfam" id="PF00588">
    <property type="entry name" value="SpoU_methylase"/>
    <property type="match status" value="1"/>
</dbReference>
<evidence type="ECO:0000256" key="2">
    <source>
        <dbReference type="ARBA" id="ARBA00022603"/>
    </source>
</evidence>
<dbReference type="Proteomes" id="UP000650511">
    <property type="component" value="Unassembled WGS sequence"/>
</dbReference>
<dbReference type="EMBL" id="BMHA01000009">
    <property type="protein sequence ID" value="GGI07806.1"/>
    <property type="molecule type" value="Genomic_DNA"/>
</dbReference>
<comment type="similarity">
    <text evidence="1">Belongs to the class IV-like SAM-binding methyltransferase superfamily. RNA methyltransferase TrmH family.</text>
</comment>
<reference evidence="6" key="2">
    <citation type="submission" date="2020-09" db="EMBL/GenBank/DDBJ databases">
        <authorList>
            <person name="Sun Q."/>
            <person name="Zhou Y."/>
        </authorList>
    </citation>
    <scope>NUCLEOTIDE SEQUENCE</scope>
    <source>
        <strain evidence="6">CGMCC 1.14988</strain>
    </source>
</reference>
<dbReference type="PANTHER" id="PTHR46429">
    <property type="entry name" value="23S RRNA (GUANOSINE-2'-O-)-METHYLTRANSFERASE RLMB"/>
    <property type="match status" value="1"/>
</dbReference>
<dbReference type="InterPro" id="IPR001537">
    <property type="entry name" value="SpoU_MeTrfase"/>
</dbReference>
<dbReference type="GO" id="GO:0008173">
    <property type="term" value="F:RNA methyltransferase activity"/>
    <property type="evidence" value="ECO:0007669"/>
    <property type="project" value="InterPro"/>
</dbReference>